<name>A0A0L8FJ43_OCTBM</name>
<feature type="compositionally biased region" description="Polar residues" evidence="1">
    <location>
        <begin position="148"/>
        <end position="167"/>
    </location>
</feature>
<dbReference type="STRING" id="37653.A0A0L8FJ43"/>
<proteinExistence type="predicted"/>
<reference evidence="2" key="1">
    <citation type="submission" date="2015-07" db="EMBL/GenBank/DDBJ databases">
        <title>MeaNS - Measles Nucleotide Surveillance Program.</title>
        <authorList>
            <person name="Tran T."/>
            <person name="Druce J."/>
        </authorList>
    </citation>
    <scope>NUCLEOTIDE SEQUENCE</scope>
    <source>
        <strain evidence="2">UCB-OBI-ISO-001</strain>
        <tissue evidence="2">Gonad</tissue>
    </source>
</reference>
<dbReference type="AlphaFoldDB" id="A0A0L8FJ43"/>
<dbReference type="OrthoDB" id="2914378at2759"/>
<dbReference type="EMBL" id="KQ430572">
    <property type="protein sequence ID" value="KOF63959.1"/>
    <property type="molecule type" value="Genomic_DNA"/>
</dbReference>
<feature type="compositionally biased region" description="Polar residues" evidence="1">
    <location>
        <begin position="85"/>
        <end position="108"/>
    </location>
</feature>
<feature type="compositionally biased region" description="Basic and acidic residues" evidence="1">
    <location>
        <begin position="1"/>
        <end position="30"/>
    </location>
</feature>
<accession>A0A0L8FJ43</accession>
<feature type="region of interest" description="Disordered" evidence="1">
    <location>
        <begin position="1"/>
        <end position="188"/>
    </location>
</feature>
<evidence type="ECO:0000313" key="2">
    <source>
        <dbReference type="EMBL" id="KOF63959.1"/>
    </source>
</evidence>
<feature type="compositionally biased region" description="Low complexity" evidence="1">
    <location>
        <begin position="168"/>
        <end position="188"/>
    </location>
</feature>
<sequence>MFSFRKKEKDKKKEKEKEKKEQKKKEKGKEPSALTEDELNKLDEVKKGLFRRHSEKESSKLFKRSGSYNVPKSESIDECMAGPSQLPTSTDASSADSMVTIKKINSFSAPRPMVPPPLRPKPKSILKGTSNYGSGLPNLKVTGDLDDSSTLQRNTKLNESQTSLVNANSETTVSPSSTTPNSSAKTQV</sequence>
<evidence type="ECO:0000256" key="1">
    <source>
        <dbReference type="SAM" id="MobiDB-lite"/>
    </source>
</evidence>
<protein>
    <submittedName>
        <fullName evidence="2">Uncharacterized protein</fullName>
    </submittedName>
</protein>
<gene>
    <name evidence="2" type="ORF">OCBIM_22018106mg</name>
</gene>
<organism evidence="2">
    <name type="scientific">Octopus bimaculoides</name>
    <name type="common">California two-spotted octopus</name>
    <dbReference type="NCBI Taxonomy" id="37653"/>
    <lineage>
        <taxon>Eukaryota</taxon>
        <taxon>Metazoa</taxon>
        <taxon>Spiralia</taxon>
        <taxon>Lophotrochozoa</taxon>
        <taxon>Mollusca</taxon>
        <taxon>Cephalopoda</taxon>
        <taxon>Coleoidea</taxon>
        <taxon>Octopodiformes</taxon>
        <taxon>Octopoda</taxon>
        <taxon>Incirrata</taxon>
        <taxon>Octopodidae</taxon>
        <taxon>Octopus</taxon>
    </lineage>
</organism>
<feature type="compositionally biased region" description="Basic and acidic residues" evidence="1">
    <location>
        <begin position="38"/>
        <end position="60"/>
    </location>
</feature>